<protein>
    <submittedName>
        <fullName evidence="1">Uncharacterized protein</fullName>
    </submittedName>
</protein>
<dbReference type="EMBL" id="JH971386">
    <property type="protein sequence ID" value="EKM83110.1"/>
    <property type="molecule type" value="Genomic_DNA"/>
</dbReference>
<dbReference type="InParanoid" id="K5Y4Z0"/>
<evidence type="ECO:0000313" key="1">
    <source>
        <dbReference type="EMBL" id="EKM83110.1"/>
    </source>
</evidence>
<sequence length="52" mass="5489">MCIEYRNKSLSPTQSLTPLNASTPSAIDTIAALRLLVAIGTMEPAQPAAFTL</sequence>
<dbReference type="OMA" id="CIEYRNK"/>
<evidence type="ECO:0000313" key="2">
    <source>
        <dbReference type="Proteomes" id="UP000008493"/>
    </source>
</evidence>
<name>K5Y4Z0_AGABU</name>
<organism evidence="1 2">
    <name type="scientific">Agaricus bisporus var. burnettii (strain JB137-S8 / ATCC MYA-4627 / FGSC 10392)</name>
    <name type="common">White button mushroom</name>
    <dbReference type="NCBI Taxonomy" id="597362"/>
    <lineage>
        <taxon>Eukaryota</taxon>
        <taxon>Fungi</taxon>
        <taxon>Dikarya</taxon>
        <taxon>Basidiomycota</taxon>
        <taxon>Agaricomycotina</taxon>
        <taxon>Agaricomycetes</taxon>
        <taxon>Agaricomycetidae</taxon>
        <taxon>Agaricales</taxon>
        <taxon>Agaricineae</taxon>
        <taxon>Agaricaceae</taxon>
        <taxon>Agaricus</taxon>
    </lineage>
</organism>
<dbReference type="RefSeq" id="XP_007326706.1">
    <property type="nucleotide sequence ID" value="XM_007326644.1"/>
</dbReference>
<dbReference type="Proteomes" id="UP000008493">
    <property type="component" value="Unassembled WGS sequence"/>
</dbReference>
<dbReference type="GeneID" id="18831854"/>
<proteinExistence type="predicted"/>
<dbReference type="KEGG" id="abp:AGABI1DRAFT82788"/>
<accession>K5Y4Z0</accession>
<reference evidence="2" key="1">
    <citation type="journal article" date="2012" name="Proc. Natl. Acad. Sci. U.S.A.">
        <title>Genome sequence of the button mushroom Agaricus bisporus reveals mechanisms governing adaptation to a humic-rich ecological niche.</title>
        <authorList>
            <person name="Morin E."/>
            <person name="Kohler A."/>
            <person name="Baker A.R."/>
            <person name="Foulongne-Oriol M."/>
            <person name="Lombard V."/>
            <person name="Nagy L.G."/>
            <person name="Ohm R.A."/>
            <person name="Patyshakuliyeva A."/>
            <person name="Brun A."/>
            <person name="Aerts A.L."/>
            <person name="Bailey A.M."/>
            <person name="Billette C."/>
            <person name="Coutinho P.M."/>
            <person name="Deakin G."/>
            <person name="Doddapaneni H."/>
            <person name="Floudas D."/>
            <person name="Grimwood J."/>
            <person name="Hilden K."/>
            <person name="Kuees U."/>
            <person name="LaButti K.M."/>
            <person name="Lapidus A."/>
            <person name="Lindquist E.A."/>
            <person name="Lucas S.M."/>
            <person name="Murat C."/>
            <person name="Riley R.W."/>
            <person name="Salamov A.A."/>
            <person name="Schmutz J."/>
            <person name="Subramanian V."/>
            <person name="Woesten H.A.B."/>
            <person name="Xu J."/>
            <person name="Eastwood D.C."/>
            <person name="Foster G.D."/>
            <person name="Sonnenberg A.S."/>
            <person name="Cullen D."/>
            <person name="de Vries R.P."/>
            <person name="Lundell T."/>
            <person name="Hibbett D.S."/>
            <person name="Henrissat B."/>
            <person name="Burton K.S."/>
            <person name="Kerrigan R.W."/>
            <person name="Challen M.P."/>
            <person name="Grigoriev I.V."/>
            <person name="Martin F."/>
        </authorList>
    </citation>
    <scope>NUCLEOTIDE SEQUENCE [LARGE SCALE GENOMIC DNA]</scope>
    <source>
        <strain evidence="2">JB137-S8 / ATCC MYA-4627 / FGSC 10392</strain>
    </source>
</reference>
<dbReference type="AlphaFoldDB" id="K5Y4Z0"/>
<keyword evidence="2" id="KW-1185">Reference proteome</keyword>
<gene>
    <name evidence="1" type="ORF">AGABI1DRAFT_82788</name>
</gene>
<dbReference type="HOGENOM" id="CLU_3086665_0_0_1"/>